<gene>
    <name evidence="2" type="ORF">O181_012033</name>
</gene>
<accession>A0A9Q3BWF2</accession>
<dbReference type="EMBL" id="AVOT02003044">
    <property type="protein sequence ID" value="MBW0472318.1"/>
    <property type="molecule type" value="Genomic_DNA"/>
</dbReference>
<evidence type="ECO:0000256" key="1">
    <source>
        <dbReference type="SAM" id="SignalP"/>
    </source>
</evidence>
<name>A0A9Q3BWF2_9BASI</name>
<comment type="caution">
    <text evidence="2">The sequence shown here is derived from an EMBL/GenBank/DDBJ whole genome shotgun (WGS) entry which is preliminary data.</text>
</comment>
<evidence type="ECO:0008006" key="4">
    <source>
        <dbReference type="Google" id="ProtNLM"/>
    </source>
</evidence>
<proteinExistence type="predicted"/>
<reference evidence="2" key="1">
    <citation type="submission" date="2021-03" db="EMBL/GenBank/DDBJ databases">
        <title>Draft genome sequence of rust myrtle Austropuccinia psidii MF-1, a brazilian biotype.</title>
        <authorList>
            <person name="Quecine M.C."/>
            <person name="Pachon D.M.R."/>
            <person name="Bonatelli M.L."/>
            <person name="Correr F.H."/>
            <person name="Franceschini L.M."/>
            <person name="Leite T.F."/>
            <person name="Margarido G.R.A."/>
            <person name="Almeida C.A."/>
            <person name="Ferrarezi J.A."/>
            <person name="Labate C.A."/>
        </authorList>
    </citation>
    <scope>NUCLEOTIDE SEQUENCE</scope>
    <source>
        <strain evidence="2">MF-1</strain>
    </source>
</reference>
<dbReference type="Proteomes" id="UP000765509">
    <property type="component" value="Unassembled WGS sequence"/>
</dbReference>
<evidence type="ECO:0000313" key="2">
    <source>
        <dbReference type="EMBL" id="MBW0472318.1"/>
    </source>
</evidence>
<keyword evidence="1" id="KW-0732">Signal</keyword>
<dbReference type="AlphaFoldDB" id="A0A9Q3BWF2"/>
<organism evidence="2 3">
    <name type="scientific">Austropuccinia psidii MF-1</name>
    <dbReference type="NCBI Taxonomy" id="1389203"/>
    <lineage>
        <taxon>Eukaryota</taxon>
        <taxon>Fungi</taxon>
        <taxon>Dikarya</taxon>
        <taxon>Basidiomycota</taxon>
        <taxon>Pucciniomycotina</taxon>
        <taxon>Pucciniomycetes</taxon>
        <taxon>Pucciniales</taxon>
        <taxon>Sphaerophragmiaceae</taxon>
        <taxon>Austropuccinia</taxon>
    </lineage>
</organism>
<evidence type="ECO:0000313" key="3">
    <source>
        <dbReference type="Proteomes" id="UP000765509"/>
    </source>
</evidence>
<protein>
    <recommendedName>
        <fullName evidence="4">Secreted protein</fullName>
    </recommendedName>
</protein>
<feature type="chain" id="PRO_5040380685" description="Secreted protein" evidence="1">
    <location>
        <begin position="27"/>
        <end position="148"/>
    </location>
</feature>
<keyword evidence="3" id="KW-1185">Reference proteome</keyword>
<feature type="signal peptide" evidence="1">
    <location>
        <begin position="1"/>
        <end position="26"/>
    </location>
</feature>
<sequence length="148" mass="16428">MFSANFKLKVIAALGIFALSLDEIIASTEICVKEYNNDPKNFLCVNGGGTQFNCTGDCYMKTRQGFAIGTLTGLSFVNCIRNNELEKNPIIADHFVADNKNKLIYVYKAHRFIDGKKAYLQGTYTCSFKGNDAERNGLRPTCEVCTAK</sequence>